<dbReference type="AlphaFoldDB" id="A0AAJ7SAJ6"/>
<evidence type="ECO:0000256" key="1">
    <source>
        <dbReference type="SAM" id="MobiDB-lite"/>
    </source>
</evidence>
<dbReference type="GeneID" id="113464979"/>
<reference evidence="3" key="1">
    <citation type="submission" date="2025-08" db="UniProtKB">
        <authorList>
            <consortium name="RefSeq"/>
        </authorList>
    </citation>
    <scope>IDENTIFICATION</scope>
    <source>
        <tissue evidence="3">Whole body</tissue>
    </source>
</reference>
<sequence length="143" mass="16045">MRTRLLRNQTAYVTGGILFFHDRYNSLFNSSFKSLFHYGISVSQHFIVTNTSLNGDGNRRNTKRFLQGDGSLNASDADDRFPSRDGTKPNVTNKSMICGREDHDDRPAAKTKFSTLSRFLSSNNVLLNTGAVATSHSLDPYYL</sequence>
<dbReference type="KEGG" id="ccal:113464979"/>
<evidence type="ECO:0000313" key="2">
    <source>
        <dbReference type="Proteomes" id="UP000694925"/>
    </source>
</evidence>
<evidence type="ECO:0000313" key="3">
    <source>
        <dbReference type="RefSeq" id="XP_026673730.1"/>
    </source>
</evidence>
<feature type="compositionally biased region" description="Basic and acidic residues" evidence="1">
    <location>
        <begin position="77"/>
        <end position="87"/>
    </location>
</feature>
<keyword evidence="2" id="KW-1185">Reference proteome</keyword>
<name>A0AAJ7SAJ6_9HYME</name>
<accession>A0AAJ7SAJ6</accession>
<gene>
    <name evidence="3" type="primary">LOC113464979</name>
</gene>
<proteinExistence type="predicted"/>
<feature type="region of interest" description="Disordered" evidence="1">
    <location>
        <begin position="66"/>
        <end position="107"/>
    </location>
</feature>
<dbReference type="RefSeq" id="XP_026673730.1">
    <property type="nucleotide sequence ID" value="XM_026817929.1"/>
</dbReference>
<protein>
    <submittedName>
        <fullName evidence="3">Uncharacterized protein LOC113464979 isoform X1</fullName>
    </submittedName>
</protein>
<dbReference type="Proteomes" id="UP000694925">
    <property type="component" value="Unplaced"/>
</dbReference>
<organism evidence="2 3">
    <name type="scientific">Ceratina calcarata</name>
    <dbReference type="NCBI Taxonomy" id="156304"/>
    <lineage>
        <taxon>Eukaryota</taxon>
        <taxon>Metazoa</taxon>
        <taxon>Ecdysozoa</taxon>
        <taxon>Arthropoda</taxon>
        <taxon>Hexapoda</taxon>
        <taxon>Insecta</taxon>
        <taxon>Pterygota</taxon>
        <taxon>Neoptera</taxon>
        <taxon>Endopterygota</taxon>
        <taxon>Hymenoptera</taxon>
        <taxon>Apocrita</taxon>
        <taxon>Aculeata</taxon>
        <taxon>Apoidea</taxon>
        <taxon>Anthophila</taxon>
        <taxon>Apidae</taxon>
        <taxon>Ceratina</taxon>
        <taxon>Zadontomerus</taxon>
    </lineage>
</organism>